<dbReference type="AlphaFoldDB" id="A0A1I0BUR6"/>
<dbReference type="PANTHER" id="PTHR43445">
    <property type="entry name" value="UDP-N-ACETYLMURAMATE--L-ALANINE LIGASE-RELATED"/>
    <property type="match status" value="1"/>
</dbReference>
<dbReference type="RefSeq" id="WP_092351699.1">
    <property type="nucleotide sequence ID" value="NZ_FOIN01000001.1"/>
</dbReference>
<dbReference type="SUPFAM" id="SSF51984">
    <property type="entry name" value="MurCD N-terminal domain"/>
    <property type="match status" value="1"/>
</dbReference>
<dbReference type="Pfam" id="PF01225">
    <property type="entry name" value="Mur_ligase"/>
    <property type="match status" value="1"/>
</dbReference>
<dbReference type="InterPro" id="IPR004101">
    <property type="entry name" value="Mur_ligase_C"/>
</dbReference>
<feature type="domain" description="Mur ligase C-terminal" evidence="10">
    <location>
        <begin position="298"/>
        <end position="415"/>
    </location>
</feature>
<evidence type="ECO:0000313" key="13">
    <source>
        <dbReference type="Proteomes" id="UP000198558"/>
    </source>
</evidence>
<keyword evidence="1 12" id="KW-0436">Ligase</keyword>
<dbReference type="GeneID" id="78287304"/>
<evidence type="ECO:0000256" key="4">
    <source>
        <dbReference type="ARBA" id="ARBA00022840"/>
    </source>
</evidence>
<keyword evidence="3" id="KW-0547">Nucleotide-binding</keyword>
<keyword evidence="5" id="KW-0133">Cell shape</keyword>
<evidence type="ECO:0000256" key="5">
    <source>
        <dbReference type="ARBA" id="ARBA00022960"/>
    </source>
</evidence>
<dbReference type="InterPro" id="IPR036565">
    <property type="entry name" value="Mur-like_cat_sf"/>
</dbReference>
<dbReference type="Gene3D" id="3.40.1190.10">
    <property type="entry name" value="Mur-like, catalytic domain"/>
    <property type="match status" value="1"/>
</dbReference>
<feature type="domain" description="Mur ligase central" evidence="11">
    <location>
        <begin position="105"/>
        <end position="272"/>
    </location>
</feature>
<dbReference type="SUPFAM" id="SSF53244">
    <property type="entry name" value="MurD-like peptide ligases, peptide-binding domain"/>
    <property type="match status" value="1"/>
</dbReference>
<proteinExistence type="predicted"/>
<evidence type="ECO:0000256" key="6">
    <source>
        <dbReference type="ARBA" id="ARBA00022984"/>
    </source>
</evidence>
<keyword evidence="2" id="KW-0132">Cell division</keyword>
<dbReference type="InterPro" id="IPR013221">
    <property type="entry name" value="Mur_ligase_cen"/>
</dbReference>
<gene>
    <name evidence="12" type="ORF">SAMN04489758_101263</name>
</gene>
<feature type="domain" description="Mur ligase N-terminal catalytic" evidence="9">
    <location>
        <begin position="2"/>
        <end position="100"/>
    </location>
</feature>
<dbReference type="Proteomes" id="UP000198558">
    <property type="component" value="Unassembled WGS sequence"/>
</dbReference>
<keyword evidence="4" id="KW-0067">ATP-binding</keyword>
<accession>A0A1I0BUR6</accession>
<dbReference type="InterPro" id="IPR036615">
    <property type="entry name" value="Mur_ligase_C_dom_sf"/>
</dbReference>
<dbReference type="PANTHER" id="PTHR43445:SF3">
    <property type="entry name" value="UDP-N-ACETYLMURAMATE--L-ALANINE LIGASE"/>
    <property type="match status" value="1"/>
</dbReference>
<dbReference type="InterPro" id="IPR000713">
    <property type="entry name" value="Mur_ligase_N"/>
</dbReference>
<evidence type="ECO:0000256" key="7">
    <source>
        <dbReference type="ARBA" id="ARBA00023306"/>
    </source>
</evidence>
<evidence type="ECO:0000313" key="12">
    <source>
        <dbReference type="EMBL" id="SET10185.1"/>
    </source>
</evidence>
<dbReference type="Gene3D" id="3.90.190.20">
    <property type="entry name" value="Mur ligase, C-terminal domain"/>
    <property type="match status" value="1"/>
</dbReference>
<organism evidence="12 13">
    <name type="scientific">Thomasclavelia cocleata</name>
    <dbReference type="NCBI Taxonomy" id="69824"/>
    <lineage>
        <taxon>Bacteria</taxon>
        <taxon>Bacillati</taxon>
        <taxon>Bacillota</taxon>
        <taxon>Erysipelotrichia</taxon>
        <taxon>Erysipelotrichales</taxon>
        <taxon>Coprobacillaceae</taxon>
        <taxon>Thomasclavelia</taxon>
    </lineage>
</organism>
<dbReference type="GO" id="GO:0016881">
    <property type="term" value="F:acid-amino acid ligase activity"/>
    <property type="evidence" value="ECO:0007669"/>
    <property type="project" value="InterPro"/>
</dbReference>
<evidence type="ECO:0000256" key="2">
    <source>
        <dbReference type="ARBA" id="ARBA00022618"/>
    </source>
</evidence>
<dbReference type="Pfam" id="PF02875">
    <property type="entry name" value="Mur_ligase_C"/>
    <property type="match status" value="1"/>
</dbReference>
<evidence type="ECO:0000256" key="1">
    <source>
        <dbReference type="ARBA" id="ARBA00022598"/>
    </source>
</evidence>
<dbReference type="Pfam" id="PF08245">
    <property type="entry name" value="Mur_ligase_M"/>
    <property type="match status" value="1"/>
</dbReference>
<evidence type="ECO:0000256" key="3">
    <source>
        <dbReference type="ARBA" id="ARBA00022741"/>
    </source>
</evidence>
<dbReference type="Gene3D" id="3.40.50.720">
    <property type="entry name" value="NAD(P)-binding Rossmann-like Domain"/>
    <property type="match status" value="1"/>
</dbReference>
<dbReference type="GO" id="GO:0009252">
    <property type="term" value="P:peptidoglycan biosynthetic process"/>
    <property type="evidence" value="ECO:0007669"/>
    <property type="project" value="UniProtKB-KW"/>
</dbReference>
<evidence type="ECO:0000259" key="11">
    <source>
        <dbReference type="Pfam" id="PF08245"/>
    </source>
</evidence>
<dbReference type="GO" id="GO:0051301">
    <property type="term" value="P:cell division"/>
    <property type="evidence" value="ECO:0007669"/>
    <property type="project" value="UniProtKB-KW"/>
</dbReference>
<dbReference type="GO" id="GO:0008360">
    <property type="term" value="P:regulation of cell shape"/>
    <property type="evidence" value="ECO:0007669"/>
    <property type="project" value="UniProtKB-KW"/>
</dbReference>
<dbReference type="EMBL" id="FOIN01000001">
    <property type="protein sequence ID" value="SET10185.1"/>
    <property type="molecule type" value="Genomic_DNA"/>
</dbReference>
<keyword evidence="6" id="KW-0573">Peptidoglycan synthesis</keyword>
<dbReference type="GO" id="GO:0005524">
    <property type="term" value="F:ATP binding"/>
    <property type="evidence" value="ECO:0007669"/>
    <property type="project" value="UniProtKB-KW"/>
</dbReference>
<dbReference type="OrthoDB" id="9804126at2"/>
<protein>
    <submittedName>
        <fullName evidence="12">UDP-N-acetylmuramate--L-alanine ligase</fullName>
    </submittedName>
</protein>
<dbReference type="GO" id="GO:0071555">
    <property type="term" value="P:cell wall organization"/>
    <property type="evidence" value="ECO:0007669"/>
    <property type="project" value="UniProtKB-KW"/>
</dbReference>
<dbReference type="InterPro" id="IPR050061">
    <property type="entry name" value="MurCDEF_pg_biosynth"/>
</dbReference>
<name>A0A1I0BUR6_9FIRM</name>
<sequence length="436" mass="50342">MYYFIGIKGSGMAPLAEILYELGNEVCGSDIDKYIFIEEELRKRNIPIYSFDADNIKDGYTVIIGNAFNDEHVEVKAALANPNVKCYRYFEFLGQFMEKFVSISIAGTHGKTTTTGMAYHLFEDFDKTSVLIGDGTGHAVKDSKYFIAESCEFQDHFLYYYPKYAIINNIELDHVDYFETLERYIESFEKFANQVKDTVIVWGDDPNIKKINFEKRVMRFGLNDYNDVRAVNIIENNLGFSFDVYIHNELFGHFNLPFFGMHMLYNSLAIITLGYLENMSSEYIQNRLATFEGTKRRYSVTEVGNNVYVDDYAHHPTAIKYVIEATRVKYPSKKIVAIFKPDRFSRGARFAVQFAQAMDLADYPYFCPFPENAVKEDGIDIDIYDIAKNLPRAKVIGEDQEAAEELAKYDDVVFLFMSSKDIYKLEEKVITIKKSI</sequence>
<evidence type="ECO:0000259" key="9">
    <source>
        <dbReference type="Pfam" id="PF01225"/>
    </source>
</evidence>
<evidence type="ECO:0000256" key="8">
    <source>
        <dbReference type="ARBA" id="ARBA00023316"/>
    </source>
</evidence>
<keyword evidence="13" id="KW-1185">Reference proteome</keyword>
<reference evidence="13" key="1">
    <citation type="submission" date="2016-10" db="EMBL/GenBank/DDBJ databases">
        <authorList>
            <person name="Varghese N."/>
            <person name="Submissions S."/>
        </authorList>
    </citation>
    <scope>NUCLEOTIDE SEQUENCE [LARGE SCALE GENOMIC DNA]</scope>
    <source>
        <strain evidence="13">DSM 1551</strain>
    </source>
</reference>
<keyword evidence="7" id="KW-0131">Cell cycle</keyword>
<evidence type="ECO:0000259" key="10">
    <source>
        <dbReference type="Pfam" id="PF02875"/>
    </source>
</evidence>
<dbReference type="SUPFAM" id="SSF53623">
    <property type="entry name" value="MurD-like peptide ligases, catalytic domain"/>
    <property type="match status" value="1"/>
</dbReference>
<keyword evidence="8" id="KW-0961">Cell wall biogenesis/degradation</keyword>